<keyword evidence="2" id="KW-1185">Reference proteome</keyword>
<accession>A0AAV5VXF1</accession>
<evidence type="ECO:0000313" key="1">
    <source>
        <dbReference type="EMBL" id="GMT23387.1"/>
    </source>
</evidence>
<protein>
    <recommendedName>
        <fullName evidence="3">Cadherin</fullName>
    </recommendedName>
</protein>
<evidence type="ECO:0000313" key="2">
    <source>
        <dbReference type="Proteomes" id="UP001432322"/>
    </source>
</evidence>
<name>A0AAV5VXF1_9BILA</name>
<comment type="caution">
    <text evidence="1">The sequence shown here is derived from an EMBL/GenBank/DDBJ whole genome shotgun (WGS) entry which is preliminary data.</text>
</comment>
<feature type="non-terminal residue" evidence="1">
    <location>
        <position position="164"/>
    </location>
</feature>
<proteinExistence type="predicted"/>
<reference evidence="1" key="1">
    <citation type="submission" date="2023-10" db="EMBL/GenBank/DDBJ databases">
        <title>Genome assembly of Pristionchus species.</title>
        <authorList>
            <person name="Yoshida K."/>
            <person name="Sommer R.J."/>
        </authorList>
    </citation>
    <scope>NUCLEOTIDE SEQUENCE</scope>
    <source>
        <strain evidence="1">RS5133</strain>
    </source>
</reference>
<evidence type="ECO:0008006" key="3">
    <source>
        <dbReference type="Google" id="ProtNLM"/>
    </source>
</evidence>
<dbReference type="Proteomes" id="UP001432322">
    <property type="component" value="Unassembled WGS sequence"/>
</dbReference>
<sequence>STLGCSLNQKRFDKLRIPSQFHPKVAFASQFHSKNGSDLLSQRTTLLHDDPLSDDVTPHFAEPNYDFMIPEGQQQESSIAAILSFISDPLTEAPKFEIRDNFDWFAIGSQKSQVNDNGVLETEVSIDTKKGVYIDPRRVDNEAYALQVTGHSGNQSVSVPVRVD</sequence>
<dbReference type="AlphaFoldDB" id="A0AAV5VXF1"/>
<organism evidence="1 2">
    <name type="scientific">Pristionchus fissidentatus</name>
    <dbReference type="NCBI Taxonomy" id="1538716"/>
    <lineage>
        <taxon>Eukaryota</taxon>
        <taxon>Metazoa</taxon>
        <taxon>Ecdysozoa</taxon>
        <taxon>Nematoda</taxon>
        <taxon>Chromadorea</taxon>
        <taxon>Rhabditida</taxon>
        <taxon>Rhabditina</taxon>
        <taxon>Diplogasteromorpha</taxon>
        <taxon>Diplogasteroidea</taxon>
        <taxon>Neodiplogasteridae</taxon>
        <taxon>Pristionchus</taxon>
    </lineage>
</organism>
<feature type="non-terminal residue" evidence="1">
    <location>
        <position position="1"/>
    </location>
</feature>
<gene>
    <name evidence="1" type="ORF">PFISCL1PPCAC_14684</name>
</gene>
<dbReference type="EMBL" id="BTSY01000004">
    <property type="protein sequence ID" value="GMT23387.1"/>
    <property type="molecule type" value="Genomic_DNA"/>
</dbReference>